<dbReference type="CDD" id="cd07035">
    <property type="entry name" value="TPP_PYR_POX_like"/>
    <property type="match status" value="1"/>
</dbReference>
<feature type="domain" description="Thiamine pyrophosphate enzyme N-terminal TPP-binding" evidence="3">
    <location>
        <begin position="16"/>
        <end position="145"/>
    </location>
</feature>
<evidence type="ECO:0000256" key="1">
    <source>
        <dbReference type="ARBA" id="ARBA00007812"/>
    </source>
</evidence>
<evidence type="ECO:0000313" key="5">
    <source>
        <dbReference type="Proteomes" id="UP001596328"/>
    </source>
</evidence>
<organism evidence="4 5">
    <name type="scientific">Halobium palmae</name>
    <dbReference type="NCBI Taxonomy" id="1776492"/>
    <lineage>
        <taxon>Archaea</taxon>
        <taxon>Methanobacteriati</taxon>
        <taxon>Methanobacteriota</taxon>
        <taxon>Stenosarchaea group</taxon>
        <taxon>Halobacteria</taxon>
        <taxon>Halobacteriales</taxon>
        <taxon>Haloferacaceae</taxon>
        <taxon>Halobium</taxon>
    </lineage>
</organism>
<proteinExistence type="inferred from homology"/>
<name>A0ABD5S0P0_9EURY</name>
<dbReference type="Pfam" id="PF02776">
    <property type="entry name" value="TPP_enzyme_N"/>
    <property type="match status" value="1"/>
</dbReference>
<accession>A0ABD5S0P0</accession>
<sequence>MSDPTSDADRDRSGRTAAEAILRSLHEYGVEYVFANFGTDHTPLLEAAAALRDRGEEIPEFVRSPHEAGALSAAHGYAAVTGDPQAVFVHVDVGTQNLGAMVHNAYRGNAPVLIFAGLAPISHSGQPGARSNSVHYLQDVPDQSDIVSQYCRWTREYRSPADPDEFVARALTLSSTPRRGPSYLTATREALESESTAVPGSRSVEGVPPTAADP</sequence>
<evidence type="ECO:0000313" key="4">
    <source>
        <dbReference type="EMBL" id="MFC6724797.1"/>
    </source>
</evidence>
<reference evidence="4 5" key="1">
    <citation type="journal article" date="2019" name="Int. J. Syst. Evol. Microbiol.">
        <title>The Global Catalogue of Microorganisms (GCM) 10K type strain sequencing project: providing services to taxonomists for standard genome sequencing and annotation.</title>
        <authorList>
            <consortium name="The Broad Institute Genomics Platform"/>
            <consortium name="The Broad Institute Genome Sequencing Center for Infectious Disease"/>
            <person name="Wu L."/>
            <person name="Ma J."/>
        </authorList>
    </citation>
    <scope>NUCLEOTIDE SEQUENCE [LARGE SCALE GENOMIC DNA]</scope>
    <source>
        <strain evidence="4 5">NBRC 111368</strain>
    </source>
</reference>
<dbReference type="InterPro" id="IPR029061">
    <property type="entry name" value="THDP-binding"/>
</dbReference>
<feature type="region of interest" description="Disordered" evidence="2">
    <location>
        <begin position="176"/>
        <end position="214"/>
    </location>
</feature>
<dbReference type="InterPro" id="IPR012001">
    <property type="entry name" value="Thiamin_PyroP_enz_TPP-bd_dom"/>
</dbReference>
<comment type="caution">
    <text evidence="4">The sequence shown here is derived from an EMBL/GenBank/DDBJ whole genome shotgun (WGS) entry which is preliminary data.</text>
</comment>
<dbReference type="AlphaFoldDB" id="A0ABD5S0P0"/>
<dbReference type="Gene3D" id="3.40.50.970">
    <property type="match status" value="1"/>
</dbReference>
<gene>
    <name evidence="4" type="ORF">ACFQE1_10525</name>
</gene>
<keyword evidence="5" id="KW-1185">Reference proteome</keyword>
<dbReference type="Proteomes" id="UP001596328">
    <property type="component" value="Unassembled WGS sequence"/>
</dbReference>
<protein>
    <submittedName>
        <fullName evidence="4">Thiamine pyrophosphate-binding protein</fullName>
    </submittedName>
</protein>
<dbReference type="InterPro" id="IPR045229">
    <property type="entry name" value="TPP_enz"/>
</dbReference>
<dbReference type="PANTHER" id="PTHR18968:SF164">
    <property type="entry name" value="PYRUVATE DECARBOXYLASE"/>
    <property type="match status" value="1"/>
</dbReference>
<evidence type="ECO:0000256" key="2">
    <source>
        <dbReference type="SAM" id="MobiDB-lite"/>
    </source>
</evidence>
<evidence type="ECO:0000259" key="3">
    <source>
        <dbReference type="Pfam" id="PF02776"/>
    </source>
</evidence>
<dbReference type="EMBL" id="JBHSWU010000283">
    <property type="protein sequence ID" value="MFC6724797.1"/>
    <property type="molecule type" value="Genomic_DNA"/>
</dbReference>
<dbReference type="GO" id="GO:0006082">
    <property type="term" value="P:organic acid metabolic process"/>
    <property type="evidence" value="ECO:0007669"/>
    <property type="project" value="UniProtKB-ARBA"/>
</dbReference>
<dbReference type="GO" id="GO:0044272">
    <property type="term" value="P:sulfur compound biosynthetic process"/>
    <property type="evidence" value="ECO:0007669"/>
    <property type="project" value="UniProtKB-ARBA"/>
</dbReference>
<comment type="similarity">
    <text evidence="1">Belongs to the TPP enzyme family.</text>
</comment>
<dbReference type="SUPFAM" id="SSF52518">
    <property type="entry name" value="Thiamin diphosphate-binding fold (THDP-binding)"/>
    <property type="match status" value="1"/>
</dbReference>
<dbReference type="PANTHER" id="PTHR18968">
    <property type="entry name" value="THIAMINE PYROPHOSPHATE ENZYMES"/>
    <property type="match status" value="1"/>
</dbReference>
<feature type="non-terminal residue" evidence="4">
    <location>
        <position position="214"/>
    </location>
</feature>